<protein>
    <submittedName>
        <fullName evidence="5">TPR repeat</fullName>
    </submittedName>
</protein>
<accession>A0A0A2B5X3</accession>
<evidence type="ECO:0000256" key="2">
    <source>
        <dbReference type="ARBA" id="ARBA00022803"/>
    </source>
</evidence>
<dbReference type="EMBL" id="JNAR01000011">
    <property type="protein sequence ID" value="KGG09256.1"/>
    <property type="molecule type" value="Genomic_DNA"/>
</dbReference>
<evidence type="ECO:0000313" key="6">
    <source>
        <dbReference type="Proteomes" id="UP000030481"/>
    </source>
</evidence>
<sequence>MITFKKVKVCFVLIFVFINIFYIAPCYSLSLRENLFQNALDLSSRGKFNIALQEWNRYLASYPDDAAALSNRGNVRLVMGDVEGSIDDQNKAINLNPSEIDPYINKGIAEEALGLWLEAKKDYMFVIAQDSTNFSALYNLANVEGSISQWEKARDLFSKASLYNPGFAMARSSMALADFQLGNLYESEEELKKLIRRYPTFADARAALTALYWSKGESGKAESNWIAVTELDPRYSDEEWLKKVRRWPPKPTKDLMNFIDLK</sequence>
<feature type="transmembrane region" description="Helical" evidence="4">
    <location>
        <begin position="7"/>
        <end position="24"/>
    </location>
</feature>
<evidence type="ECO:0000313" key="5">
    <source>
        <dbReference type="EMBL" id="KGG09256.1"/>
    </source>
</evidence>
<reference evidence="6" key="1">
    <citation type="journal article" date="2014" name="Sci. Data">
        <title>Genomes of diverse isolates of the marine cyanobacterium Prochlorococcus.</title>
        <authorList>
            <person name="Biller S."/>
            <person name="Berube P."/>
            <person name="Thompson J."/>
            <person name="Kelly L."/>
            <person name="Roggensack S."/>
            <person name="Awad L."/>
            <person name="Roache-Johnson K."/>
            <person name="Ding H."/>
            <person name="Giovannoni S.J."/>
            <person name="Moore L.R."/>
            <person name="Chisholm S.W."/>
        </authorList>
    </citation>
    <scope>NUCLEOTIDE SEQUENCE [LARGE SCALE GENOMIC DNA]</scope>
</reference>
<dbReference type="SMART" id="SM00028">
    <property type="entry name" value="TPR"/>
    <property type="match status" value="5"/>
</dbReference>
<proteinExistence type="predicted"/>
<dbReference type="SUPFAM" id="SSF48452">
    <property type="entry name" value="TPR-like"/>
    <property type="match status" value="1"/>
</dbReference>
<dbReference type="PANTHER" id="PTHR44858:SF19">
    <property type="match status" value="1"/>
</dbReference>
<dbReference type="AlphaFoldDB" id="A0A0A2B5X3"/>
<dbReference type="RefSeq" id="WP_032517948.1">
    <property type="nucleotide sequence ID" value="NZ_JNAR01000011.1"/>
</dbReference>
<keyword evidence="4" id="KW-1133">Transmembrane helix</keyword>
<evidence type="ECO:0000256" key="1">
    <source>
        <dbReference type="ARBA" id="ARBA00022737"/>
    </source>
</evidence>
<dbReference type="Proteomes" id="UP000030481">
    <property type="component" value="Unassembled WGS sequence"/>
</dbReference>
<evidence type="ECO:0000256" key="3">
    <source>
        <dbReference type="PROSITE-ProRule" id="PRU00339"/>
    </source>
</evidence>
<evidence type="ECO:0000256" key="4">
    <source>
        <dbReference type="SAM" id="Phobius"/>
    </source>
</evidence>
<dbReference type="InterPro" id="IPR019734">
    <property type="entry name" value="TPR_rpt"/>
</dbReference>
<dbReference type="PROSITE" id="PS50005">
    <property type="entry name" value="TPR"/>
    <property type="match status" value="1"/>
</dbReference>
<gene>
    <name evidence="5" type="ORF">EV01_0778</name>
</gene>
<keyword evidence="1" id="KW-0677">Repeat</keyword>
<organism evidence="5 6">
    <name type="scientific">Prochlorococcus marinus str. MIT 9401</name>
    <dbReference type="NCBI Taxonomy" id="167551"/>
    <lineage>
        <taxon>Bacteria</taxon>
        <taxon>Bacillati</taxon>
        <taxon>Cyanobacteriota</taxon>
        <taxon>Cyanophyceae</taxon>
        <taxon>Synechococcales</taxon>
        <taxon>Prochlorococcaceae</taxon>
        <taxon>Prochlorococcus</taxon>
    </lineage>
</organism>
<dbReference type="InterPro" id="IPR050498">
    <property type="entry name" value="Ycf3"/>
</dbReference>
<dbReference type="Pfam" id="PF13432">
    <property type="entry name" value="TPR_16"/>
    <property type="match status" value="1"/>
</dbReference>
<dbReference type="PANTHER" id="PTHR44858">
    <property type="entry name" value="TETRATRICOPEPTIDE REPEAT PROTEIN 6"/>
    <property type="match status" value="1"/>
</dbReference>
<name>A0A0A2B5X3_PROMR</name>
<dbReference type="Gene3D" id="1.25.40.10">
    <property type="entry name" value="Tetratricopeptide repeat domain"/>
    <property type="match status" value="2"/>
</dbReference>
<feature type="repeat" description="TPR" evidence="3">
    <location>
        <begin position="66"/>
        <end position="99"/>
    </location>
</feature>
<dbReference type="InterPro" id="IPR011990">
    <property type="entry name" value="TPR-like_helical_dom_sf"/>
</dbReference>
<comment type="caution">
    <text evidence="5">The sequence shown here is derived from an EMBL/GenBank/DDBJ whole genome shotgun (WGS) entry which is preliminary data.</text>
</comment>
<keyword evidence="4" id="KW-0812">Transmembrane</keyword>
<keyword evidence="4" id="KW-0472">Membrane</keyword>
<keyword evidence="2 3" id="KW-0802">TPR repeat</keyword>